<name>A0A8F7CF31_BLAGE</name>
<evidence type="ECO:0000256" key="2">
    <source>
        <dbReference type="ARBA" id="ARBA00022516"/>
    </source>
</evidence>
<feature type="transmembrane region" description="Helical" evidence="10">
    <location>
        <begin position="219"/>
        <end position="236"/>
    </location>
</feature>
<evidence type="ECO:0000256" key="6">
    <source>
        <dbReference type="ARBA" id="ARBA00022989"/>
    </source>
</evidence>
<keyword evidence="7 10" id="KW-0443">Lipid metabolism</keyword>
<keyword evidence="6 10" id="KW-1133">Transmembrane helix</keyword>
<dbReference type="EMBL" id="MW380219">
    <property type="protein sequence ID" value="QXU64616.1"/>
    <property type="molecule type" value="mRNA"/>
</dbReference>
<evidence type="ECO:0000256" key="4">
    <source>
        <dbReference type="ARBA" id="ARBA00022692"/>
    </source>
</evidence>
<dbReference type="GO" id="GO:0034625">
    <property type="term" value="P:fatty acid elongation, monounsaturated fatty acid"/>
    <property type="evidence" value="ECO:0007669"/>
    <property type="project" value="TreeGrafter"/>
</dbReference>
<dbReference type="GO" id="GO:0009922">
    <property type="term" value="F:fatty acid elongase activity"/>
    <property type="evidence" value="ECO:0007669"/>
    <property type="project" value="UniProtKB-EC"/>
</dbReference>
<dbReference type="PROSITE" id="PS01188">
    <property type="entry name" value="ELO"/>
    <property type="match status" value="1"/>
</dbReference>
<protein>
    <recommendedName>
        <fullName evidence="10">Elongation of very long chain fatty acids protein</fullName>
        <ecNumber evidence="10">2.3.1.199</ecNumber>
    </recommendedName>
    <alternativeName>
        <fullName evidence="10">Very-long-chain 3-oxoacyl-CoA synthase</fullName>
    </alternativeName>
</protein>
<evidence type="ECO:0000256" key="5">
    <source>
        <dbReference type="ARBA" id="ARBA00022832"/>
    </source>
</evidence>
<dbReference type="InterPro" id="IPR002076">
    <property type="entry name" value="ELO_fam"/>
</dbReference>
<feature type="transmembrane region" description="Helical" evidence="10">
    <location>
        <begin position="15"/>
        <end position="32"/>
    </location>
</feature>
<reference evidence="12" key="1">
    <citation type="submission" date="2020-12" db="EMBL/GenBank/DDBJ databases">
        <authorList>
            <person name="Pei X.-J."/>
        </authorList>
    </citation>
    <scope>NUCLEOTIDE SEQUENCE</scope>
</reference>
<evidence type="ECO:0000256" key="1">
    <source>
        <dbReference type="ARBA" id="ARBA00004141"/>
    </source>
</evidence>
<evidence type="ECO:0000256" key="8">
    <source>
        <dbReference type="ARBA" id="ARBA00023136"/>
    </source>
</evidence>
<feature type="region of interest" description="Disordered" evidence="11">
    <location>
        <begin position="284"/>
        <end position="313"/>
    </location>
</feature>
<evidence type="ECO:0000256" key="11">
    <source>
        <dbReference type="SAM" id="MobiDB-lite"/>
    </source>
</evidence>
<comment type="similarity">
    <text evidence="10">Belongs to the ELO family.</text>
</comment>
<dbReference type="GO" id="GO:0005789">
    <property type="term" value="C:endoplasmic reticulum membrane"/>
    <property type="evidence" value="ECO:0007669"/>
    <property type="project" value="TreeGrafter"/>
</dbReference>
<dbReference type="AlphaFoldDB" id="A0A8F7CF31"/>
<dbReference type="GO" id="GO:0042761">
    <property type="term" value="P:very long-chain fatty acid biosynthetic process"/>
    <property type="evidence" value="ECO:0007669"/>
    <property type="project" value="TreeGrafter"/>
</dbReference>
<organism evidence="12">
    <name type="scientific">Blattella germanica</name>
    <name type="common">German cockroach</name>
    <name type="synonym">Blatta germanica</name>
    <dbReference type="NCBI Taxonomy" id="6973"/>
    <lineage>
        <taxon>Eukaryota</taxon>
        <taxon>Metazoa</taxon>
        <taxon>Ecdysozoa</taxon>
        <taxon>Arthropoda</taxon>
        <taxon>Hexapoda</taxon>
        <taxon>Insecta</taxon>
        <taxon>Pterygota</taxon>
        <taxon>Neoptera</taxon>
        <taxon>Polyneoptera</taxon>
        <taxon>Dictyoptera</taxon>
        <taxon>Blattodea</taxon>
        <taxon>Blaberoidea</taxon>
        <taxon>Blattellidae</taxon>
        <taxon>Blattella</taxon>
    </lineage>
</organism>
<sequence length="313" mass="36997">MHNWRVKDWLFLSSPYPFACILTCYFSIIYFGRNLMKTREPYSLRKVLFVYNTLQIILSTYIFKEILITAYQSGYSLTCQSIERSADPLPYRMAEAFWWFTTSKVFDLLDTVFFVLRKKENQLTFLHVYHHSSMLPNWYLGTLYLPGGQAFFSAMLNSLVHIIMYCYYLLSALGPEWQPYLWWKKYLTQLQLTQFLVVIGHILVGVYNDCDPPHWLTTWTLSYMCTMVALFLNYYYQTYRMPSLKTKFITSYPTENIDNVVEESENSPEAEEDWFNCQLRKNKRNKSNFPTNASPSKASVCCPRRGEGDKKTG</sequence>
<evidence type="ECO:0000313" key="12">
    <source>
        <dbReference type="EMBL" id="QXU64616.1"/>
    </source>
</evidence>
<comment type="subcellular location">
    <subcellularLocation>
        <location evidence="1">Membrane</location>
        <topology evidence="1">Multi-pass membrane protein</topology>
    </subcellularLocation>
</comment>
<keyword evidence="4 10" id="KW-0812">Transmembrane</keyword>
<feature type="compositionally biased region" description="Polar residues" evidence="11">
    <location>
        <begin position="287"/>
        <end position="297"/>
    </location>
</feature>
<dbReference type="Pfam" id="PF01151">
    <property type="entry name" value="ELO"/>
    <property type="match status" value="1"/>
</dbReference>
<evidence type="ECO:0000256" key="7">
    <source>
        <dbReference type="ARBA" id="ARBA00023098"/>
    </source>
</evidence>
<evidence type="ECO:0000256" key="3">
    <source>
        <dbReference type="ARBA" id="ARBA00022679"/>
    </source>
</evidence>
<proteinExistence type="evidence at transcript level"/>
<keyword evidence="5 10" id="KW-0276">Fatty acid metabolism</keyword>
<gene>
    <name evidence="12" type="primary">Elo5</name>
</gene>
<comment type="catalytic activity">
    <reaction evidence="10">
        <text>a very-long-chain acyl-CoA + malonyl-CoA + H(+) = a very-long-chain 3-oxoacyl-CoA + CO2 + CoA</text>
        <dbReference type="Rhea" id="RHEA:32727"/>
        <dbReference type="ChEBI" id="CHEBI:15378"/>
        <dbReference type="ChEBI" id="CHEBI:16526"/>
        <dbReference type="ChEBI" id="CHEBI:57287"/>
        <dbReference type="ChEBI" id="CHEBI:57384"/>
        <dbReference type="ChEBI" id="CHEBI:90725"/>
        <dbReference type="ChEBI" id="CHEBI:90736"/>
        <dbReference type="EC" id="2.3.1.199"/>
    </reaction>
</comment>
<feature type="transmembrane region" description="Helical" evidence="10">
    <location>
        <begin position="44"/>
        <end position="63"/>
    </location>
</feature>
<accession>A0A8F7CF31</accession>
<dbReference type="GO" id="GO:0034626">
    <property type="term" value="P:fatty acid elongation, polyunsaturated fatty acid"/>
    <property type="evidence" value="ECO:0007669"/>
    <property type="project" value="TreeGrafter"/>
</dbReference>
<keyword evidence="9 10" id="KW-0275">Fatty acid biosynthesis</keyword>
<keyword evidence="8 10" id="KW-0472">Membrane</keyword>
<evidence type="ECO:0000256" key="9">
    <source>
        <dbReference type="ARBA" id="ARBA00023160"/>
    </source>
</evidence>
<dbReference type="PANTHER" id="PTHR11157:SF126">
    <property type="entry name" value="ELONGATION OF VERY LONG CHAIN FATTY ACIDS PROTEIN"/>
    <property type="match status" value="1"/>
</dbReference>
<keyword evidence="2 10" id="KW-0444">Lipid biosynthesis</keyword>
<dbReference type="GO" id="GO:0030148">
    <property type="term" value="P:sphingolipid biosynthetic process"/>
    <property type="evidence" value="ECO:0007669"/>
    <property type="project" value="TreeGrafter"/>
</dbReference>
<dbReference type="EC" id="2.3.1.199" evidence="10"/>
<feature type="transmembrane region" description="Helical" evidence="10">
    <location>
        <begin position="151"/>
        <end position="170"/>
    </location>
</feature>
<feature type="compositionally biased region" description="Basic and acidic residues" evidence="11">
    <location>
        <begin position="304"/>
        <end position="313"/>
    </location>
</feature>
<dbReference type="PANTHER" id="PTHR11157">
    <property type="entry name" value="FATTY ACID ACYL TRANSFERASE-RELATED"/>
    <property type="match status" value="1"/>
</dbReference>
<keyword evidence="3 10" id="KW-0808">Transferase</keyword>
<dbReference type="GO" id="GO:0019367">
    <property type="term" value="P:fatty acid elongation, saturated fatty acid"/>
    <property type="evidence" value="ECO:0007669"/>
    <property type="project" value="TreeGrafter"/>
</dbReference>
<feature type="transmembrane region" description="Helical" evidence="10">
    <location>
        <begin position="190"/>
        <end position="207"/>
    </location>
</feature>
<dbReference type="InterPro" id="IPR030457">
    <property type="entry name" value="ELO_CS"/>
</dbReference>
<evidence type="ECO:0000256" key="10">
    <source>
        <dbReference type="RuleBase" id="RU361115"/>
    </source>
</evidence>